<dbReference type="EMBL" id="CCYA01000265">
    <property type="protein sequence ID" value="CEH17533.1"/>
    <property type="molecule type" value="Genomic_DNA"/>
</dbReference>
<proteinExistence type="predicted"/>
<feature type="region of interest" description="Disordered" evidence="1">
    <location>
        <begin position="1"/>
        <end position="74"/>
    </location>
</feature>
<feature type="compositionally biased region" description="Low complexity" evidence="1">
    <location>
        <begin position="28"/>
        <end position="40"/>
    </location>
</feature>
<keyword evidence="3" id="KW-1185">Reference proteome</keyword>
<feature type="compositionally biased region" description="Polar residues" evidence="1">
    <location>
        <begin position="1"/>
        <end position="13"/>
    </location>
</feature>
<dbReference type="OrthoDB" id="2554293at2759"/>
<evidence type="ECO:0000313" key="3">
    <source>
        <dbReference type="Proteomes" id="UP000054845"/>
    </source>
</evidence>
<name>A0A0P1BPE6_9BASI</name>
<feature type="compositionally biased region" description="Low complexity" evidence="1">
    <location>
        <begin position="59"/>
        <end position="73"/>
    </location>
</feature>
<feature type="region of interest" description="Disordered" evidence="1">
    <location>
        <begin position="636"/>
        <end position="675"/>
    </location>
</feature>
<sequence>MLNAPSGASQVFRVSSGAADKPSAEPISSGSTSSAFGTAGARHRSAVWAAKGPHLVPTSDDSPGPRPSSSSSRLPAAYFRRQTALGDSHSNDVAQRSQCPSEIQEMLSPSVGPSASPFSRDYFRSGRTHTKEAKLSTSHHMSLGSQSVEQRMTGGVPDAASSHCSANPELERVWEALARSEPLLAAERLISFVEDRWDVRRGSPEDLGVAKGGKGATLEFHSQEKGKQRASADMLGALPQAAAMTLLALSGRLPSDVLGRCNTEVQRKIAYRPSFASREHREAASLVFDLCIVLPYQPNTPRNRGAWPSISAAHFELDHFDGKFHAGADYIRAVLKNGQCAKAARSFRSLVVSARNERRALDQQASPGTRLPPRLLIDMRDAISPTPSPGANGIWPELELDRAEALLLLGQMLRDGLLPLSAGPSTHRFGSAERLPAAVLLRRLSKLADASGEPATRASAILASLAAKHSAPMVPVGPSSTGDHLNVSSTSSDLRALDVSSLNTLLHHLLRPGHDGKAAELLLRQSLARGVNPDGVTTNLILRRATLRGNKRLGNAMLRMLKGYVTERSCRSTNLKARPLTSTPGFGKGIETGGAAFDAHKGGVSSTYNLSNQLVEAMRANDSYRMVAILSHATATGRTRRPSAESLAARRSSLVPTRTSDRRSSAGSSRQHLPGAQPASIFRAIYPFLHLRPPRRLPKTVRAPKGVILTPSQRQDPPPVGAPELHPRVLSTFLNLCVKTGHVGLAERVWRLMKQTSARSRSELALGQRTGAHTFLTPNAARGLTAWHVPIEAATSIFRTYAREARIGLRLVRRPLRSSRLKAHTRLEARLGMRAATPRRMQQRESSDRKLRSVAWPGRKGKAYGLLPLASRTTSKSRAVPNLSRSLQMRRRRRKCFPIGWGIYALRRQIPRALMARRVAKSEYLALRQEWQLGQWTDSAPRIASSPRDITTRPDGLFFDALLDIFGRRRDMRVRRAKFHASTGLFLSRRGTRGRTSGARSAAVGALAGERLEDVSSIHTPAEVAQKLKDRVAESFESASDHHMLLLVLCDMAECGVPIPLAFQHLLPRGVPSPKTDHHVGSAFRVDKRYRTLPAHDAVARRMHQQRLEKKARDGKAATIARALRKANQVTVKKDKNG</sequence>
<dbReference type="STRING" id="401625.A0A0P1BPE6"/>
<dbReference type="Proteomes" id="UP000054845">
    <property type="component" value="Unassembled WGS sequence"/>
</dbReference>
<accession>A0A0P1BPE6</accession>
<protein>
    <submittedName>
        <fullName evidence="2">Uncharacterized protein</fullName>
    </submittedName>
</protein>
<evidence type="ECO:0000256" key="1">
    <source>
        <dbReference type="SAM" id="MobiDB-lite"/>
    </source>
</evidence>
<feature type="compositionally biased region" description="Low complexity" evidence="1">
    <location>
        <begin position="644"/>
        <end position="653"/>
    </location>
</feature>
<evidence type="ECO:0000313" key="2">
    <source>
        <dbReference type="EMBL" id="CEH17533.1"/>
    </source>
</evidence>
<organism evidence="2 3">
    <name type="scientific">Ceraceosorus bombacis</name>
    <dbReference type="NCBI Taxonomy" id="401625"/>
    <lineage>
        <taxon>Eukaryota</taxon>
        <taxon>Fungi</taxon>
        <taxon>Dikarya</taxon>
        <taxon>Basidiomycota</taxon>
        <taxon>Ustilaginomycotina</taxon>
        <taxon>Exobasidiomycetes</taxon>
        <taxon>Ceraceosorales</taxon>
        <taxon>Ceraceosoraceae</taxon>
        <taxon>Ceraceosorus</taxon>
    </lineage>
</organism>
<reference evidence="2 3" key="1">
    <citation type="submission" date="2014-09" db="EMBL/GenBank/DDBJ databases">
        <authorList>
            <person name="Magalhaes I.L.F."/>
            <person name="Oliveira U."/>
            <person name="Santos F.R."/>
            <person name="Vidigal T.H.D.A."/>
            <person name="Brescovit A.D."/>
            <person name="Santos A.J."/>
        </authorList>
    </citation>
    <scope>NUCLEOTIDE SEQUENCE [LARGE SCALE GENOMIC DNA]</scope>
</reference>
<dbReference type="AlphaFoldDB" id="A0A0P1BPE6"/>